<name>A0A4R2C505_SHIGR</name>
<protein>
    <submittedName>
        <fullName evidence="1">Uncharacterized protein</fullName>
    </submittedName>
</protein>
<dbReference type="RefSeq" id="WP_064333359.1">
    <property type="nucleotide sequence ID" value="NZ_BAABEI010000003.1"/>
</dbReference>
<dbReference type="EMBL" id="SLVX01000034">
    <property type="protein sequence ID" value="TCN34522.1"/>
    <property type="molecule type" value="Genomic_DNA"/>
</dbReference>
<dbReference type="Proteomes" id="UP000295351">
    <property type="component" value="Unassembled WGS sequence"/>
</dbReference>
<reference evidence="1 2" key="1">
    <citation type="submission" date="2019-03" db="EMBL/GenBank/DDBJ databases">
        <title>Genomic Encyclopedia of Type Strains, Phase IV (KMG-IV): sequencing the most valuable type-strain genomes for metagenomic binning, comparative biology and taxonomic classification.</title>
        <authorList>
            <person name="Goeker M."/>
        </authorList>
    </citation>
    <scope>NUCLEOTIDE SEQUENCE [LARGE SCALE GENOMIC DNA]</scope>
    <source>
        <strain evidence="1 2">DSM 18401</strain>
    </source>
</reference>
<evidence type="ECO:0000313" key="2">
    <source>
        <dbReference type="Proteomes" id="UP000295351"/>
    </source>
</evidence>
<keyword evidence="2" id="KW-1185">Reference proteome</keyword>
<gene>
    <name evidence="1" type="ORF">EV665_13413</name>
</gene>
<evidence type="ECO:0000313" key="1">
    <source>
        <dbReference type="EMBL" id="TCN34522.1"/>
    </source>
</evidence>
<comment type="caution">
    <text evidence="1">The sequence shown here is derived from an EMBL/GenBank/DDBJ whole genome shotgun (WGS) entry which is preliminary data.</text>
</comment>
<proteinExistence type="predicted"/>
<dbReference type="AlphaFoldDB" id="A0A4R2C505"/>
<accession>A0A4R2C505</accession>
<organism evidence="1 2">
    <name type="scientific">Shinella granuli</name>
    <dbReference type="NCBI Taxonomy" id="323621"/>
    <lineage>
        <taxon>Bacteria</taxon>
        <taxon>Pseudomonadati</taxon>
        <taxon>Pseudomonadota</taxon>
        <taxon>Alphaproteobacteria</taxon>
        <taxon>Hyphomicrobiales</taxon>
        <taxon>Rhizobiaceae</taxon>
        <taxon>Shinella</taxon>
    </lineage>
</organism>
<sequence>MAATLDFLTVIATALAIQPVDLPHLMPFGVSQNARPSEFRCEPLAEGPPDATGQYVCPALPRPAPDYEEYILAFVRNVGVCNLVAITPYTEDDDQGTFTRNLFAGITAKMTEELGEPDEEVDVAHTPAAGSDLLFKHTVMAEERQIFNQWNDLRGRFQDLQSASVALVGDEEYGLAIYSAYRFVGNDDCMRQMEETTGLSTDR</sequence>